<dbReference type="AlphaFoldDB" id="A0A0A9WG88"/>
<dbReference type="GO" id="GO:0070728">
    <property type="term" value="F:L-leucine binding"/>
    <property type="evidence" value="ECO:0007669"/>
    <property type="project" value="TreeGrafter"/>
</dbReference>
<protein>
    <submittedName>
        <fullName evidence="5">Sestrin</fullName>
    </submittedName>
</protein>
<reference evidence="5" key="3">
    <citation type="journal article" date="2016" name="Gigascience">
        <title>De novo construction of an expanded transcriptome assembly for the western tarnished plant bug, Lygus hesperus.</title>
        <authorList>
            <person name="Tassone E.E."/>
            <person name="Geib S.M."/>
            <person name="Hall B."/>
            <person name="Fabrick J.A."/>
            <person name="Brent C.S."/>
            <person name="Hull J.J."/>
        </authorList>
    </citation>
    <scope>NUCLEOTIDE SEQUENCE</scope>
</reference>
<dbReference type="GO" id="GO:0016239">
    <property type="term" value="P:positive regulation of macroautophagy"/>
    <property type="evidence" value="ECO:0007669"/>
    <property type="project" value="TreeGrafter"/>
</dbReference>
<dbReference type="EMBL" id="GBHO01037188">
    <property type="protein sequence ID" value="JAG06416.1"/>
    <property type="molecule type" value="Transcribed_RNA"/>
</dbReference>
<proteinExistence type="inferred from homology"/>
<evidence type="ECO:0000256" key="3">
    <source>
        <dbReference type="ARBA" id="ARBA00022490"/>
    </source>
</evidence>
<evidence type="ECO:0000313" key="4">
    <source>
        <dbReference type="EMBL" id="JAG06416.1"/>
    </source>
</evidence>
<dbReference type="Pfam" id="PF04636">
    <property type="entry name" value="PA26"/>
    <property type="match status" value="1"/>
</dbReference>
<accession>A0A0A9WG88</accession>
<dbReference type="EMBL" id="GDHC01003686">
    <property type="protein sequence ID" value="JAQ14943.1"/>
    <property type="molecule type" value="Transcribed_RNA"/>
</dbReference>
<dbReference type="InterPro" id="IPR029032">
    <property type="entry name" value="AhpD-like"/>
</dbReference>
<dbReference type="SUPFAM" id="SSF69118">
    <property type="entry name" value="AhpD-like"/>
    <property type="match status" value="1"/>
</dbReference>
<dbReference type="GO" id="GO:0071233">
    <property type="term" value="P:cellular response to L-leucine"/>
    <property type="evidence" value="ECO:0007669"/>
    <property type="project" value="TreeGrafter"/>
</dbReference>
<evidence type="ECO:0000256" key="2">
    <source>
        <dbReference type="ARBA" id="ARBA00008350"/>
    </source>
</evidence>
<dbReference type="InterPro" id="IPR006730">
    <property type="entry name" value="Sestrin"/>
</dbReference>
<name>A0A0A9WG88_LYGHE</name>
<sequence>MAKVNLYEQAQKRRQRHILRMLLKCTLFTSAAVRRSSKEMLYCIYSELGRCPGYSYLVALYPSFLHAHHACLSFLLLGEGPLPVDIRFMIAIMAASRHRCHALVSRFAAILLQHYGDAPLDEEYADAQCLQSGFSYSSSTNLSPSSCSCSGKAQMTAEKMLDSNTGMERRMREH</sequence>
<keyword evidence="3" id="KW-0963">Cytoplasm</keyword>
<reference evidence="4" key="2">
    <citation type="submission" date="2014-07" db="EMBL/GenBank/DDBJ databases">
        <authorList>
            <person name="Hull J."/>
        </authorList>
    </citation>
    <scope>NUCLEOTIDE SEQUENCE</scope>
</reference>
<gene>
    <name evidence="5" type="primary">Sesn_7</name>
    <name evidence="4" type="ORF">CM83_16678</name>
    <name evidence="5" type="ORF">g.13348</name>
</gene>
<evidence type="ECO:0000313" key="5">
    <source>
        <dbReference type="EMBL" id="JAQ14943.1"/>
    </source>
</evidence>
<dbReference type="GO" id="GO:1901031">
    <property type="term" value="P:regulation of response to reactive oxygen species"/>
    <property type="evidence" value="ECO:0007669"/>
    <property type="project" value="InterPro"/>
</dbReference>
<dbReference type="GO" id="GO:0005737">
    <property type="term" value="C:cytoplasm"/>
    <property type="evidence" value="ECO:0007669"/>
    <property type="project" value="UniProtKB-SubCell"/>
</dbReference>
<dbReference type="GO" id="GO:1990253">
    <property type="term" value="P:cellular response to leucine starvation"/>
    <property type="evidence" value="ECO:0007669"/>
    <property type="project" value="TreeGrafter"/>
</dbReference>
<comment type="subcellular location">
    <subcellularLocation>
        <location evidence="1">Cytoplasm</location>
    </subcellularLocation>
</comment>
<dbReference type="PANTHER" id="PTHR12474:SF0">
    <property type="entry name" value="SESTRIN HOMOLOG"/>
    <property type="match status" value="1"/>
</dbReference>
<reference evidence="4" key="1">
    <citation type="journal article" date="2014" name="PLoS ONE">
        <title>Transcriptome-Based Identification of ABC Transporters in the Western Tarnished Plant Bug Lygus hesperus.</title>
        <authorList>
            <person name="Hull J.J."/>
            <person name="Chaney K."/>
            <person name="Geib S.M."/>
            <person name="Fabrick J.A."/>
            <person name="Brent C.S."/>
            <person name="Walsh D."/>
            <person name="Lavine L.C."/>
        </authorList>
    </citation>
    <scope>NUCLEOTIDE SEQUENCE</scope>
</reference>
<evidence type="ECO:0000256" key="1">
    <source>
        <dbReference type="ARBA" id="ARBA00004496"/>
    </source>
</evidence>
<dbReference type="PANTHER" id="PTHR12474">
    <property type="entry name" value="P53 REGULATED PA26 NUCLEAR PROTEIN SESTRIN"/>
    <property type="match status" value="1"/>
</dbReference>
<dbReference type="GO" id="GO:0016684">
    <property type="term" value="F:oxidoreductase activity, acting on peroxide as acceptor"/>
    <property type="evidence" value="ECO:0007669"/>
    <property type="project" value="TreeGrafter"/>
</dbReference>
<organism evidence="4">
    <name type="scientific">Lygus hesperus</name>
    <name type="common">Western plant bug</name>
    <dbReference type="NCBI Taxonomy" id="30085"/>
    <lineage>
        <taxon>Eukaryota</taxon>
        <taxon>Metazoa</taxon>
        <taxon>Ecdysozoa</taxon>
        <taxon>Arthropoda</taxon>
        <taxon>Hexapoda</taxon>
        <taxon>Insecta</taxon>
        <taxon>Pterygota</taxon>
        <taxon>Neoptera</taxon>
        <taxon>Paraneoptera</taxon>
        <taxon>Hemiptera</taxon>
        <taxon>Heteroptera</taxon>
        <taxon>Panheteroptera</taxon>
        <taxon>Cimicomorpha</taxon>
        <taxon>Miridae</taxon>
        <taxon>Mirini</taxon>
        <taxon>Lygus</taxon>
    </lineage>
</organism>
<comment type="similarity">
    <text evidence="2">Belongs to the sestrin family.</text>
</comment>
<dbReference type="GO" id="GO:1904262">
    <property type="term" value="P:negative regulation of TORC1 signaling"/>
    <property type="evidence" value="ECO:0007669"/>
    <property type="project" value="TreeGrafter"/>
</dbReference>
<dbReference type="GO" id="GO:0005634">
    <property type="term" value="C:nucleus"/>
    <property type="evidence" value="ECO:0007669"/>
    <property type="project" value="InterPro"/>
</dbReference>